<keyword evidence="2" id="KW-0805">Transcription regulation</keyword>
<dbReference type="EMBL" id="BORQ01000011">
    <property type="protein sequence ID" value="GIO34647.1"/>
    <property type="molecule type" value="Genomic_DNA"/>
</dbReference>
<dbReference type="InterPro" id="IPR036390">
    <property type="entry name" value="WH_DNA-bd_sf"/>
</dbReference>
<dbReference type="Gene3D" id="1.10.10.10">
    <property type="entry name" value="Winged helix-like DNA-binding domain superfamily/Winged helix DNA-binding domain"/>
    <property type="match status" value="1"/>
</dbReference>
<feature type="domain" description="HTH lysR-type" evidence="5">
    <location>
        <begin position="4"/>
        <end position="61"/>
    </location>
</feature>
<evidence type="ECO:0000256" key="4">
    <source>
        <dbReference type="ARBA" id="ARBA00023163"/>
    </source>
</evidence>
<sequence>MMNLNLLKLQIVELLEKHHKITTVADLLGLKQPTVTFHMKNLEREFGVKLFDARMGRIILTDAGYALLHYASKINALASEAQRVVNDFDTLKQGTLSIGASYVPATYILPAILDSFTKSFPGIRVTLSVKTAPSIMQMLHAHQIDIGVLSTDPFHKSPLKAQALCKDELVLICSPSHPFADAAEWTPELIAASSFVLHGKASNTRSITDQWLDRQGIRPFSSLELDSLEAIKQAVMLGEHISFVSRMAVQSEAAGGLLRMWPIPDLPVERQVYVMTNKDRYLSVTSSRFIELLEQWRQSSQEPILGGQD</sequence>
<dbReference type="Pfam" id="PF00126">
    <property type="entry name" value="HTH_1"/>
    <property type="match status" value="1"/>
</dbReference>
<protein>
    <submittedName>
        <fullName evidence="6">LysR family transcriptional regulator</fullName>
    </submittedName>
</protein>
<dbReference type="Pfam" id="PF03466">
    <property type="entry name" value="LysR_substrate"/>
    <property type="match status" value="1"/>
</dbReference>
<dbReference type="PANTHER" id="PTHR30126:SF39">
    <property type="entry name" value="HTH-TYPE TRANSCRIPTIONAL REGULATOR CYSL"/>
    <property type="match status" value="1"/>
</dbReference>
<evidence type="ECO:0000256" key="2">
    <source>
        <dbReference type="ARBA" id="ARBA00023015"/>
    </source>
</evidence>
<accession>A0A920CFF1</accession>
<name>A0A920CFF1_9BACL</name>
<dbReference type="Gene3D" id="3.40.190.290">
    <property type="match status" value="1"/>
</dbReference>
<dbReference type="PANTHER" id="PTHR30126">
    <property type="entry name" value="HTH-TYPE TRANSCRIPTIONAL REGULATOR"/>
    <property type="match status" value="1"/>
</dbReference>
<dbReference type="InterPro" id="IPR000847">
    <property type="entry name" value="LysR_HTH_N"/>
</dbReference>
<gene>
    <name evidence="6" type="ORF">J2TS6_57880</name>
</gene>
<dbReference type="GO" id="GO:0003700">
    <property type="term" value="F:DNA-binding transcription factor activity"/>
    <property type="evidence" value="ECO:0007669"/>
    <property type="project" value="InterPro"/>
</dbReference>
<dbReference type="Proteomes" id="UP000679779">
    <property type="component" value="Unassembled WGS sequence"/>
</dbReference>
<dbReference type="SUPFAM" id="SSF46785">
    <property type="entry name" value="Winged helix' DNA-binding domain"/>
    <property type="match status" value="1"/>
</dbReference>
<dbReference type="GO" id="GO:0000976">
    <property type="term" value="F:transcription cis-regulatory region binding"/>
    <property type="evidence" value="ECO:0007669"/>
    <property type="project" value="TreeGrafter"/>
</dbReference>
<dbReference type="InterPro" id="IPR036388">
    <property type="entry name" value="WH-like_DNA-bd_sf"/>
</dbReference>
<keyword evidence="7" id="KW-1185">Reference proteome</keyword>
<comment type="caution">
    <text evidence="6">The sequence shown here is derived from an EMBL/GenBank/DDBJ whole genome shotgun (WGS) entry which is preliminary data.</text>
</comment>
<evidence type="ECO:0000313" key="6">
    <source>
        <dbReference type="EMBL" id="GIO34647.1"/>
    </source>
</evidence>
<reference evidence="6" key="1">
    <citation type="submission" date="2021-03" db="EMBL/GenBank/DDBJ databases">
        <title>Antimicrobial resistance genes in bacteria isolated from Japanese honey, and their potential for conferring macrolide and lincosamide resistance in the American foulbrood pathogen Paenibacillus larvae.</title>
        <authorList>
            <person name="Okamoto M."/>
            <person name="Kumagai M."/>
            <person name="Kanamori H."/>
            <person name="Takamatsu D."/>
        </authorList>
    </citation>
    <scope>NUCLEOTIDE SEQUENCE</scope>
    <source>
        <strain evidence="6">J2TS6</strain>
    </source>
</reference>
<evidence type="ECO:0000259" key="5">
    <source>
        <dbReference type="PROSITE" id="PS50931"/>
    </source>
</evidence>
<evidence type="ECO:0000256" key="3">
    <source>
        <dbReference type="ARBA" id="ARBA00023125"/>
    </source>
</evidence>
<dbReference type="AlphaFoldDB" id="A0A920CFF1"/>
<organism evidence="6 7">
    <name type="scientific">Paenibacillus albilobatus</name>
    <dbReference type="NCBI Taxonomy" id="2716884"/>
    <lineage>
        <taxon>Bacteria</taxon>
        <taxon>Bacillati</taxon>
        <taxon>Bacillota</taxon>
        <taxon>Bacilli</taxon>
        <taxon>Bacillales</taxon>
        <taxon>Paenibacillaceae</taxon>
        <taxon>Paenibacillus</taxon>
    </lineage>
</organism>
<keyword evidence="4" id="KW-0804">Transcription</keyword>
<dbReference type="SUPFAM" id="SSF53850">
    <property type="entry name" value="Periplasmic binding protein-like II"/>
    <property type="match status" value="1"/>
</dbReference>
<comment type="similarity">
    <text evidence="1">Belongs to the LysR transcriptional regulatory family.</text>
</comment>
<evidence type="ECO:0000313" key="7">
    <source>
        <dbReference type="Proteomes" id="UP000679779"/>
    </source>
</evidence>
<keyword evidence="3" id="KW-0238">DNA-binding</keyword>
<dbReference type="PROSITE" id="PS50931">
    <property type="entry name" value="HTH_LYSR"/>
    <property type="match status" value="1"/>
</dbReference>
<evidence type="ECO:0000256" key="1">
    <source>
        <dbReference type="ARBA" id="ARBA00009437"/>
    </source>
</evidence>
<proteinExistence type="inferred from homology"/>
<dbReference type="InterPro" id="IPR005119">
    <property type="entry name" value="LysR_subst-bd"/>
</dbReference>